<sequence length="200" mass="21593">MADRESSLTRDSPPLAPWSADPFTDPETGLDMGDEIDAVWHYLSQPEDPPGFWHDKESGIDYLDALGLFLRDNPGIQWDPYTRASGRGLEQIRALRKGRVTEAASNAGAETSTGTVDVVCKTAVAQTAGSSAEGASGVRRRKFSVAGLSPDSRSHKKQKLRRKKRKVINPDAVDSEDPETSVTESDTDADATETDTGSEG</sequence>
<proteinExistence type="predicted"/>
<feature type="compositionally biased region" description="Basic residues" evidence="1">
    <location>
        <begin position="154"/>
        <end position="167"/>
    </location>
</feature>
<dbReference type="Proteomes" id="UP001221757">
    <property type="component" value="Unassembled WGS sequence"/>
</dbReference>
<evidence type="ECO:0000256" key="1">
    <source>
        <dbReference type="SAM" id="MobiDB-lite"/>
    </source>
</evidence>
<organism evidence="2 3">
    <name type="scientific">Mycena rosella</name>
    <name type="common">Pink bonnet</name>
    <name type="synonym">Agaricus rosellus</name>
    <dbReference type="NCBI Taxonomy" id="1033263"/>
    <lineage>
        <taxon>Eukaryota</taxon>
        <taxon>Fungi</taxon>
        <taxon>Dikarya</taxon>
        <taxon>Basidiomycota</taxon>
        <taxon>Agaricomycotina</taxon>
        <taxon>Agaricomycetes</taxon>
        <taxon>Agaricomycetidae</taxon>
        <taxon>Agaricales</taxon>
        <taxon>Marasmiineae</taxon>
        <taxon>Mycenaceae</taxon>
        <taxon>Mycena</taxon>
    </lineage>
</organism>
<keyword evidence="3" id="KW-1185">Reference proteome</keyword>
<name>A0AAD7D8A7_MYCRO</name>
<evidence type="ECO:0000313" key="2">
    <source>
        <dbReference type="EMBL" id="KAJ7683842.1"/>
    </source>
</evidence>
<gene>
    <name evidence="2" type="ORF">B0H17DRAFT_1181486</name>
</gene>
<feature type="region of interest" description="Disordered" evidence="1">
    <location>
        <begin position="127"/>
        <end position="200"/>
    </location>
</feature>
<accession>A0AAD7D8A7</accession>
<evidence type="ECO:0000313" key="3">
    <source>
        <dbReference type="Proteomes" id="UP001221757"/>
    </source>
</evidence>
<comment type="caution">
    <text evidence="2">The sequence shown here is derived from an EMBL/GenBank/DDBJ whole genome shotgun (WGS) entry which is preliminary data.</text>
</comment>
<feature type="compositionally biased region" description="Acidic residues" evidence="1">
    <location>
        <begin position="173"/>
        <end position="200"/>
    </location>
</feature>
<protein>
    <submittedName>
        <fullName evidence="2">Uncharacterized protein</fullName>
    </submittedName>
</protein>
<dbReference type="AlphaFoldDB" id="A0AAD7D8A7"/>
<dbReference type="EMBL" id="JARKIE010000104">
    <property type="protein sequence ID" value="KAJ7683842.1"/>
    <property type="molecule type" value="Genomic_DNA"/>
</dbReference>
<feature type="region of interest" description="Disordered" evidence="1">
    <location>
        <begin position="1"/>
        <end position="32"/>
    </location>
</feature>
<reference evidence="2" key="1">
    <citation type="submission" date="2023-03" db="EMBL/GenBank/DDBJ databases">
        <title>Massive genome expansion in bonnet fungi (Mycena s.s.) driven by repeated elements and novel gene families across ecological guilds.</title>
        <authorList>
            <consortium name="Lawrence Berkeley National Laboratory"/>
            <person name="Harder C.B."/>
            <person name="Miyauchi S."/>
            <person name="Viragh M."/>
            <person name="Kuo A."/>
            <person name="Thoen E."/>
            <person name="Andreopoulos B."/>
            <person name="Lu D."/>
            <person name="Skrede I."/>
            <person name="Drula E."/>
            <person name="Henrissat B."/>
            <person name="Morin E."/>
            <person name="Kohler A."/>
            <person name="Barry K."/>
            <person name="LaButti K."/>
            <person name="Morin E."/>
            <person name="Salamov A."/>
            <person name="Lipzen A."/>
            <person name="Mereny Z."/>
            <person name="Hegedus B."/>
            <person name="Baldrian P."/>
            <person name="Stursova M."/>
            <person name="Weitz H."/>
            <person name="Taylor A."/>
            <person name="Grigoriev I.V."/>
            <person name="Nagy L.G."/>
            <person name="Martin F."/>
            <person name="Kauserud H."/>
        </authorList>
    </citation>
    <scope>NUCLEOTIDE SEQUENCE</scope>
    <source>
        <strain evidence="2">CBHHK067</strain>
    </source>
</reference>